<feature type="chain" id="PRO_5047392818" evidence="8">
    <location>
        <begin position="25"/>
        <end position="416"/>
    </location>
</feature>
<keyword evidence="5" id="KW-0472">Membrane</keyword>
<evidence type="ECO:0000259" key="9">
    <source>
        <dbReference type="Pfam" id="PF05504"/>
    </source>
</evidence>
<evidence type="ECO:0000256" key="2">
    <source>
        <dbReference type="ARBA" id="ARBA00007886"/>
    </source>
</evidence>
<dbReference type="PANTHER" id="PTHR35789">
    <property type="entry name" value="SPORE GERMINATION PROTEIN B3"/>
    <property type="match status" value="1"/>
</dbReference>
<dbReference type="InterPro" id="IPR046953">
    <property type="entry name" value="Spore_GerAC-like_C"/>
</dbReference>
<dbReference type="Pfam" id="PF05504">
    <property type="entry name" value="Spore_GerAC"/>
    <property type="match status" value="1"/>
</dbReference>
<keyword evidence="3" id="KW-0309">Germination</keyword>
<evidence type="ECO:0000256" key="1">
    <source>
        <dbReference type="ARBA" id="ARBA00004635"/>
    </source>
</evidence>
<dbReference type="RefSeq" id="WP_338451229.1">
    <property type="nucleotide sequence ID" value="NZ_CP137640.1"/>
</dbReference>
<dbReference type="Proteomes" id="UP001357223">
    <property type="component" value="Chromosome"/>
</dbReference>
<reference evidence="11 12" key="1">
    <citation type="submission" date="2023-10" db="EMBL/GenBank/DDBJ databases">
        <title>Niallia locisalis sp.nov. isolated from a salt pond sample.</title>
        <authorList>
            <person name="Li X.-J."/>
            <person name="Dong L."/>
        </authorList>
    </citation>
    <scope>NUCLEOTIDE SEQUENCE [LARGE SCALE GENOMIC DNA]</scope>
    <source>
        <strain evidence="11 12">DSM 29761</strain>
    </source>
</reference>
<dbReference type="InterPro" id="IPR008844">
    <property type="entry name" value="Spore_GerAC-like"/>
</dbReference>
<keyword evidence="4 8" id="KW-0732">Signal</keyword>
<evidence type="ECO:0000256" key="4">
    <source>
        <dbReference type="ARBA" id="ARBA00022729"/>
    </source>
</evidence>
<feature type="domain" description="Spore germination protein N-terminal" evidence="10">
    <location>
        <begin position="25"/>
        <end position="199"/>
    </location>
</feature>
<protein>
    <submittedName>
        <fullName evidence="11">Ger(X)C family spore germination protein</fullName>
    </submittedName>
</protein>
<keyword evidence="7" id="KW-0449">Lipoprotein</keyword>
<comment type="subcellular location">
    <subcellularLocation>
        <location evidence="1">Membrane</location>
        <topology evidence="1">Lipid-anchor</topology>
    </subcellularLocation>
</comment>
<name>A0ABZ2CK26_9BACI</name>
<evidence type="ECO:0000256" key="8">
    <source>
        <dbReference type="SAM" id="SignalP"/>
    </source>
</evidence>
<evidence type="ECO:0000256" key="7">
    <source>
        <dbReference type="ARBA" id="ARBA00023288"/>
    </source>
</evidence>
<evidence type="ECO:0000256" key="6">
    <source>
        <dbReference type="ARBA" id="ARBA00023139"/>
    </source>
</evidence>
<dbReference type="Pfam" id="PF25198">
    <property type="entry name" value="Spore_GerAC_N"/>
    <property type="match status" value="1"/>
</dbReference>
<evidence type="ECO:0000256" key="5">
    <source>
        <dbReference type="ARBA" id="ARBA00023136"/>
    </source>
</evidence>
<dbReference type="PROSITE" id="PS51257">
    <property type="entry name" value="PROKAR_LIPOPROTEIN"/>
    <property type="match status" value="1"/>
</dbReference>
<evidence type="ECO:0000259" key="10">
    <source>
        <dbReference type="Pfam" id="PF25198"/>
    </source>
</evidence>
<feature type="signal peptide" evidence="8">
    <location>
        <begin position="1"/>
        <end position="24"/>
    </location>
</feature>
<evidence type="ECO:0000256" key="3">
    <source>
        <dbReference type="ARBA" id="ARBA00022544"/>
    </source>
</evidence>
<evidence type="ECO:0000313" key="12">
    <source>
        <dbReference type="Proteomes" id="UP001357223"/>
    </source>
</evidence>
<organism evidence="11 12">
    <name type="scientific">Niallia oryzisoli</name>
    <dbReference type="NCBI Taxonomy" id="1737571"/>
    <lineage>
        <taxon>Bacteria</taxon>
        <taxon>Bacillati</taxon>
        <taxon>Bacillota</taxon>
        <taxon>Bacilli</taxon>
        <taxon>Bacillales</taxon>
        <taxon>Bacillaceae</taxon>
        <taxon>Niallia</taxon>
    </lineage>
</organism>
<comment type="similarity">
    <text evidence="2">Belongs to the GerABKC lipoprotein family.</text>
</comment>
<dbReference type="InterPro" id="IPR057336">
    <property type="entry name" value="GerAC_N"/>
</dbReference>
<proteinExistence type="inferred from homology"/>
<dbReference type="Gene3D" id="3.30.300.210">
    <property type="entry name" value="Nutrient germinant receptor protein C, domain 3"/>
    <property type="match status" value="1"/>
</dbReference>
<dbReference type="PANTHER" id="PTHR35789:SF1">
    <property type="entry name" value="SPORE GERMINATION PROTEIN B3"/>
    <property type="match status" value="1"/>
</dbReference>
<evidence type="ECO:0000313" key="11">
    <source>
        <dbReference type="EMBL" id="WVX82327.1"/>
    </source>
</evidence>
<accession>A0ABZ2CK26</accession>
<sequence>MQKIIKVCKLFVFMVIICSMTGCWDREELEENAYVIGLGLDRSKYDGKIKVTMLIANPEVGSLQGGGGSTEKPREIISFDANDFIAAKATANSVISRDISYELLKVIIVSEDFAKDQDFVPVIFDTLKDKEIRTDTYLAVCKEKAFEYFKKNKPRMETRPHKYFQFMIKHGIDNGLIPDSTLFRYYSAMDRGTDLFIAMYTTTEREKNPKFKEEDQYTAGQLNVSGDLDNTQFTGSAVFKNGVMIDKLNGLETRIVNILDDTTDIKDIIVDMPDPFSDNTKQMAARIMKTKNNKIKMNVRGDKSKIDITVPLNVVIMSNPSLVNYAQEPKKQQVLKEHIAKNTKSIFEELIKKTQTELKGSPYPLSVYARKYFKTYQEFQQYNWKKSYPKAELTVKPDIKIIDLGAQKKVLNKKED</sequence>
<gene>
    <name evidence="11" type="ORF">R4Z09_04820</name>
</gene>
<dbReference type="EMBL" id="CP137640">
    <property type="protein sequence ID" value="WVX82327.1"/>
    <property type="molecule type" value="Genomic_DNA"/>
</dbReference>
<dbReference type="InterPro" id="IPR038501">
    <property type="entry name" value="Spore_GerAC_C_sf"/>
</dbReference>
<dbReference type="NCBIfam" id="TIGR02887">
    <property type="entry name" value="spore_ger_x_C"/>
    <property type="match status" value="1"/>
</dbReference>
<keyword evidence="12" id="KW-1185">Reference proteome</keyword>
<keyword evidence="6" id="KW-0564">Palmitate</keyword>
<feature type="domain" description="Spore germination GerAC-like C-terminal" evidence="9">
    <location>
        <begin position="234"/>
        <end position="405"/>
    </location>
</feature>